<dbReference type="AlphaFoldDB" id="A0A9Q4C3Z6"/>
<evidence type="ECO:0000256" key="1">
    <source>
        <dbReference type="ARBA" id="ARBA00010618"/>
    </source>
</evidence>
<accession>A0A9Q4C3Z6</accession>
<evidence type="ECO:0000313" key="6">
    <source>
        <dbReference type="EMBL" id="MCX2818560.1"/>
    </source>
</evidence>
<organism evidence="6 7">
    <name type="scientific">Halorutilus salinus</name>
    <dbReference type="NCBI Taxonomy" id="2487751"/>
    <lineage>
        <taxon>Archaea</taxon>
        <taxon>Methanobacteriati</taxon>
        <taxon>Methanobacteriota</taxon>
        <taxon>Stenosarchaea group</taxon>
        <taxon>Halobacteria</taxon>
        <taxon>Halorutilales</taxon>
        <taxon>Halorutilaceae</taxon>
        <taxon>Halorutilus</taxon>
    </lineage>
</organism>
<comment type="caution">
    <text evidence="6">The sequence shown here is derived from an EMBL/GenBank/DDBJ whole genome shotgun (WGS) entry which is preliminary data.</text>
</comment>
<dbReference type="GO" id="GO:0003735">
    <property type="term" value="F:structural constituent of ribosome"/>
    <property type="evidence" value="ECO:0007669"/>
    <property type="project" value="UniProtKB-UniRule"/>
</dbReference>
<keyword evidence="7" id="KW-1185">Reference proteome</keyword>
<feature type="region of interest" description="Disordered" evidence="5">
    <location>
        <begin position="1"/>
        <end position="31"/>
    </location>
</feature>
<keyword evidence="3 4" id="KW-0687">Ribonucleoprotein</keyword>
<dbReference type="Gene3D" id="2.30.30.30">
    <property type="match status" value="1"/>
</dbReference>
<dbReference type="Pfam" id="PF16906">
    <property type="entry name" value="Ribosomal_L26"/>
    <property type="match status" value="1"/>
</dbReference>
<keyword evidence="4" id="KW-0694">RNA-binding</keyword>
<comment type="function">
    <text evidence="4">Located at the polypeptide exit tunnel on the outside of the subunit.</text>
</comment>
<dbReference type="InterPro" id="IPR014722">
    <property type="entry name" value="Rib_uL2_dom2"/>
</dbReference>
<dbReference type="RefSeq" id="WP_266086401.1">
    <property type="nucleotide sequence ID" value="NZ_RKLV01000003.1"/>
</dbReference>
<dbReference type="NCBIfam" id="TIGR01080">
    <property type="entry name" value="rplX_A_E"/>
    <property type="match status" value="1"/>
</dbReference>
<comment type="function">
    <text evidence="4">One of two assembly initiator proteins, it binds directly to the 5'-end of the 23S rRNA, where it nucleates assembly of the 50S subunit.</text>
</comment>
<dbReference type="InterPro" id="IPR005756">
    <property type="entry name" value="Ribosomal_uL24_euk/arc"/>
</dbReference>
<evidence type="ECO:0000256" key="3">
    <source>
        <dbReference type="ARBA" id="ARBA00023274"/>
    </source>
</evidence>
<name>A0A9Q4C3Z6_9EURY</name>
<protein>
    <recommendedName>
        <fullName evidence="4">Large ribosomal subunit protein uL24</fullName>
    </recommendedName>
</protein>
<proteinExistence type="inferred from homology"/>
<dbReference type="PANTHER" id="PTHR11143">
    <property type="entry name" value="60S RIBOSOMAL PROTEIN L26 FAMILY MEMBER"/>
    <property type="match status" value="1"/>
</dbReference>
<evidence type="ECO:0000256" key="4">
    <source>
        <dbReference type="HAMAP-Rule" id="MF_01326"/>
    </source>
</evidence>
<dbReference type="Proteomes" id="UP001149411">
    <property type="component" value="Unassembled WGS sequence"/>
</dbReference>
<keyword evidence="4" id="KW-0699">rRNA-binding</keyword>
<dbReference type="HAMAP" id="MF_01326_A">
    <property type="entry name" value="Ribosomal_uL24_A"/>
    <property type="match status" value="1"/>
</dbReference>
<dbReference type="SUPFAM" id="SSF50104">
    <property type="entry name" value="Translation proteins SH3-like domain"/>
    <property type="match status" value="1"/>
</dbReference>
<comment type="similarity">
    <text evidence="1 4">Belongs to the universal ribosomal protein uL24 family.</text>
</comment>
<dbReference type="GO" id="GO:0015934">
    <property type="term" value="C:large ribosomal subunit"/>
    <property type="evidence" value="ECO:0007669"/>
    <property type="project" value="UniProtKB-UniRule"/>
</dbReference>
<dbReference type="CDD" id="cd06089">
    <property type="entry name" value="KOW_RPL26"/>
    <property type="match status" value="1"/>
</dbReference>
<dbReference type="InterPro" id="IPR041988">
    <property type="entry name" value="Ribosomal_uL24_KOW"/>
</dbReference>
<gene>
    <name evidence="6" type="primary">rplX</name>
    <name evidence="4" type="synonym">rpl24</name>
    <name evidence="6" type="ORF">EGH25_04230</name>
</gene>
<dbReference type="GO" id="GO:0019843">
    <property type="term" value="F:rRNA binding"/>
    <property type="evidence" value="ECO:0007669"/>
    <property type="project" value="UniProtKB-UniRule"/>
</dbReference>
<comment type="subunit">
    <text evidence="4">Part of the 50S ribosomal subunit.</text>
</comment>
<dbReference type="GO" id="GO:0006412">
    <property type="term" value="P:translation"/>
    <property type="evidence" value="ECO:0007669"/>
    <property type="project" value="UniProtKB-UniRule"/>
</dbReference>
<reference evidence="6" key="1">
    <citation type="submission" date="2022-09" db="EMBL/GenBank/DDBJ databases">
        <title>Haloadaptaus new haloarchaeum isolated from saline soil.</title>
        <authorList>
            <person name="Duran-Viseras A."/>
            <person name="Sanchez-Porro C."/>
            <person name="Ventosa A."/>
        </authorList>
    </citation>
    <scope>NUCLEOTIDE SEQUENCE</scope>
    <source>
        <strain evidence="6">F3-133</strain>
    </source>
</reference>
<evidence type="ECO:0000313" key="7">
    <source>
        <dbReference type="Proteomes" id="UP001149411"/>
    </source>
</evidence>
<sequence>MTEKATQPRKQRKEREEAPLHRRNRFVRSTLSDDLREEYGTRSVRVSEGDTVEVLRGDDAGEEEEVLYVDLDETKVYVENVTVEKTDGEEVPRPIDASNLRVVDLNLDDPERVERLEEVDEE</sequence>
<dbReference type="EMBL" id="RKLV01000003">
    <property type="protein sequence ID" value="MCX2818560.1"/>
    <property type="molecule type" value="Genomic_DNA"/>
</dbReference>
<keyword evidence="2 4" id="KW-0689">Ribosomal protein</keyword>
<evidence type="ECO:0000256" key="5">
    <source>
        <dbReference type="SAM" id="MobiDB-lite"/>
    </source>
</evidence>
<evidence type="ECO:0000256" key="2">
    <source>
        <dbReference type="ARBA" id="ARBA00022980"/>
    </source>
</evidence>
<dbReference type="InterPro" id="IPR008991">
    <property type="entry name" value="Translation_prot_SH3-like_sf"/>
</dbReference>